<dbReference type="Gene3D" id="1.25.40.10">
    <property type="entry name" value="Tetratricopeptide repeat domain"/>
    <property type="match status" value="1"/>
</dbReference>
<dbReference type="Pfam" id="PF12937">
    <property type="entry name" value="F-box-like"/>
    <property type="match status" value="1"/>
</dbReference>
<keyword evidence="6" id="KW-1185">Reference proteome</keyword>
<dbReference type="PROSITE" id="PS50181">
    <property type="entry name" value="FBOX"/>
    <property type="match status" value="1"/>
</dbReference>
<dbReference type="EMBL" id="KN818261">
    <property type="protein sequence ID" value="KIL63256.1"/>
    <property type="molecule type" value="Genomic_DNA"/>
</dbReference>
<evidence type="ECO:0000259" key="4">
    <source>
        <dbReference type="PROSITE" id="PS50181"/>
    </source>
</evidence>
<reference evidence="5 6" key="1">
    <citation type="submission" date="2014-04" db="EMBL/GenBank/DDBJ databases">
        <title>Evolutionary Origins and Diversification of the Mycorrhizal Mutualists.</title>
        <authorList>
            <consortium name="DOE Joint Genome Institute"/>
            <consortium name="Mycorrhizal Genomics Consortium"/>
            <person name="Kohler A."/>
            <person name="Kuo A."/>
            <person name="Nagy L.G."/>
            <person name="Floudas D."/>
            <person name="Copeland A."/>
            <person name="Barry K.W."/>
            <person name="Cichocki N."/>
            <person name="Veneault-Fourrey C."/>
            <person name="LaButti K."/>
            <person name="Lindquist E.A."/>
            <person name="Lipzen A."/>
            <person name="Lundell T."/>
            <person name="Morin E."/>
            <person name="Murat C."/>
            <person name="Riley R."/>
            <person name="Ohm R."/>
            <person name="Sun H."/>
            <person name="Tunlid A."/>
            <person name="Henrissat B."/>
            <person name="Grigoriev I.V."/>
            <person name="Hibbett D.S."/>
            <person name="Martin F."/>
        </authorList>
    </citation>
    <scope>NUCLEOTIDE SEQUENCE [LARGE SCALE GENOMIC DNA]</scope>
    <source>
        <strain evidence="5 6">Koide BX008</strain>
    </source>
</reference>
<evidence type="ECO:0000256" key="3">
    <source>
        <dbReference type="SAM" id="MobiDB-lite"/>
    </source>
</evidence>
<gene>
    <name evidence="5" type="ORF">M378DRAFT_725087</name>
</gene>
<dbReference type="PANTHER" id="PTHR22904:SF523">
    <property type="entry name" value="STRESS-INDUCED-PHOSPHOPROTEIN 1"/>
    <property type="match status" value="1"/>
</dbReference>
<evidence type="ECO:0000256" key="1">
    <source>
        <dbReference type="ARBA" id="ARBA00022737"/>
    </source>
</evidence>
<dbReference type="OrthoDB" id="2423701at2759"/>
<evidence type="ECO:0000313" key="6">
    <source>
        <dbReference type="Proteomes" id="UP000054549"/>
    </source>
</evidence>
<dbReference type="InterPro" id="IPR019734">
    <property type="entry name" value="TPR_rpt"/>
</dbReference>
<dbReference type="SUPFAM" id="SSF81383">
    <property type="entry name" value="F-box domain"/>
    <property type="match status" value="1"/>
</dbReference>
<dbReference type="SUPFAM" id="SSF48452">
    <property type="entry name" value="TPR-like"/>
    <property type="match status" value="1"/>
</dbReference>
<dbReference type="InParanoid" id="A0A0C2X270"/>
<name>A0A0C2X270_AMAMK</name>
<proteinExistence type="predicted"/>
<keyword evidence="1" id="KW-0677">Repeat</keyword>
<dbReference type="Proteomes" id="UP000054549">
    <property type="component" value="Unassembled WGS sequence"/>
</dbReference>
<dbReference type="STRING" id="946122.A0A0C2X270"/>
<dbReference type="InterPro" id="IPR001810">
    <property type="entry name" value="F-box_dom"/>
</dbReference>
<organism evidence="5 6">
    <name type="scientific">Amanita muscaria (strain Koide BX008)</name>
    <dbReference type="NCBI Taxonomy" id="946122"/>
    <lineage>
        <taxon>Eukaryota</taxon>
        <taxon>Fungi</taxon>
        <taxon>Dikarya</taxon>
        <taxon>Basidiomycota</taxon>
        <taxon>Agaricomycotina</taxon>
        <taxon>Agaricomycetes</taxon>
        <taxon>Agaricomycetidae</taxon>
        <taxon>Agaricales</taxon>
        <taxon>Pluteineae</taxon>
        <taxon>Amanitaceae</taxon>
        <taxon>Amanita</taxon>
    </lineage>
</organism>
<accession>A0A0C2X270</accession>
<protein>
    <recommendedName>
        <fullName evidence="4">F-box domain-containing protein</fullName>
    </recommendedName>
</protein>
<evidence type="ECO:0000256" key="2">
    <source>
        <dbReference type="ARBA" id="ARBA00022803"/>
    </source>
</evidence>
<keyword evidence="2" id="KW-0802">TPR repeat</keyword>
<dbReference type="SMART" id="SM00028">
    <property type="entry name" value="TPR"/>
    <property type="match status" value="3"/>
</dbReference>
<dbReference type="Gene3D" id="3.80.10.10">
    <property type="entry name" value="Ribonuclease Inhibitor"/>
    <property type="match status" value="1"/>
</dbReference>
<feature type="region of interest" description="Disordered" evidence="3">
    <location>
        <begin position="150"/>
        <end position="172"/>
    </location>
</feature>
<dbReference type="SUPFAM" id="SSF52047">
    <property type="entry name" value="RNI-like"/>
    <property type="match status" value="1"/>
</dbReference>
<sequence>MLSPKVLFSKGIIAFQAGKYQEALLCFTEALGQEGQKEQQLPLYYSIYDSRAATYEKLNRPRDALHDVKRAIQLGQSRWQAYARGARLLAQTQRYDAAIGMADRALAKIDAELELGVDASKKASATASLGRRRAELESIRASALRNLSKNGTSNKVKEKRSHSDGDSSPRSSYISSLPIELLTEIFSLVIANDHTALARVILRVCHDWRRVAWSCPALWNTLVLGGGKVSPRLGPWKKAGVWLARSAGHIRDLRVLAKAVEHSDWLKSLEAELTLLKWHSLRRLTIERWDLGKYLKSASLERSLEYLYKLEIVDAVGSSTPRESLLSAACHLTELSLERVQLSFDSIVSRSLRHVTLNNCYHGQEHIFKILELQPLLETFTARELPAKFIRRWQFDGHLNLNHLTHIDLTMCFLPPVERLHVPNLRVLRISQSGFPLDGAFVHLASLNLTNFDELSLSQVPCHPRSLVTFLRTVPTLTTLRLTSNENLASEVVEALANPVQRNTDLLCPQLQRADVSQSPDIKSAALVRLVRSRILDSQDGVTVSKIHTLKMDGCHGVEADLLPWFRERVPEVSCIYLSKKEAAWRR</sequence>
<dbReference type="Gene3D" id="1.20.1280.50">
    <property type="match status" value="1"/>
</dbReference>
<dbReference type="InterPro" id="IPR032675">
    <property type="entry name" value="LRR_dom_sf"/>
</dbReference>
<dbReference type="AlphaFoldDB" id="A0A0C2X270"/>
<dbReference type="GO" id="GO:0051879">
    <property type="term" value="F:Hsp90 protein binding"/>
    <property type="evidence" value="ECO:0007669"/>
    <property type="project" value="TreeGrafter"/>
</dbReference>
<dbReference type="InterPro" id="IPR011990">
    <property type="entry name" value="TPR-like_helical_dom_sf"/>
</dbReference>
<dbReference type="PANTHER" id="PTHR22904">
    <property type="entry name" value="TPR REPEAT CONTAINING PROTEIN"/>
    <property type="match status" value="1"/>
</dbReference>
<evidence type="ECO:0000313" key="5">
    <source>
        <dbReference type="EMBL" id="KIL63256.1"/>
    </source>
</evidence>
<feature type="domain" description="F-box" evidence="4">
    <location>
        <begin position="171"/>
        <end position="222"/>
    </location>
</feature>
<dbReference type="InterPro" id="IPR036047">
    <property type="entry name" value="F-box-like_dom_sf"/>
</dbReference>
<dbReference type="HOGENOM" id="CLU_511015_0_0_1"/>